<gene>
    <name evidence="2" type="ORF">AZF04_14915</name>
</gene>
<accession>A0A161PJU0</accession>
<feature type="transmembrane region" description="Helical" evidence="1">
    <location>
        <begin position="41"/>
        <end position="62"/>
    </location>
</feature>
<dbReference type="STRING" id="519424.AZF04_14915"/>
<keyword evidence="3" id="KW-1185">Reference proteome</keyword>
<dbReference type="OrthoDB" id="1683959at2"/>
<feature type="transmembrane region" description="Helical" evidence="1">
    <location>
        <begin position="139"/>
        <end position="164"/>
    </location>
</feature>
<evidence type="ECO:0000313" key="3">
    <source>
        <dbReference type="Proteomes" id="UP000075806"/>
    </source>
</evidence>
<keyword evidence="1" id="KW-0812">Transmembrane</keyword>
<name>A0A161PJU0_9BACI</name>
<dbReference type="RefSeq" id="WP_061947620.1">
    <property type="nucleotide sequence ID" value="NZ_LTAO01000003.1"/>
</dbReference>
<feature type="transmembrane region" description="Helical" evidence="1">
    <location>
        <begin position="12"/>
        <end position="34"/>
    </location>
</feature>
<dbReference type="AlphaFoldDB" id="A0A161PJU0"/>
<organism evidence="2 3">
    <name type="scientific">Alkalihalobacillus trypoxylicola</name>
    <dbReference type="NCBI Taxonomy" id="519424"/>
    <lineage>
        <taxon>Bacteria</taxon>
        <taxon>Bacillati</taxon>
        <taxon>Bacillota</taxon>
        <taxon>Bacilli</taxon>
        <taxon>Bacillales</taxon>
        <taxon>Bacillaceae</taxon>
        <taxon>Alkalihalobacillus</taxon>
    </lineage>
</organism>
<dbReference type="Proteomes" id="UP000075806">
    <property type="component" value="Unassembled WGS sequence"/>
</dbReference>
<keyword evidence="1" id="KW-0472">Membrane</keyword>
<feature type="transmembrane region" description="Helical" evidence="1">
    <location>
        <begin position="184"/>
        <end position="204"/>
    </location>
</feature>
<evidence type="ECO:0008006" key="4">
    <source>
        <dbReference type="Google" id="ProtNLM"/>
    </source>
</evidence>
<sequence length="214" mass="24906">MSNFLLPYQIEIFITLEILSLICLLIFGLVRYYFDKRQLSNIFIILFISITAIEAVFAWYLYSQTGEISTLQIVISIFVLYAITFGVQDFKKLDRWMRKKIGNWRGINLLTEKDLQMIEKQKDPKYVAHKYRISSSIHLILFVIAQTLFISLGTESLGEAISYLKDLSWIGAGTYTQSPYPNETIYSIALLWGVIFIIDILYSWSYTLFPSTKQ</sequence>
<evidence type="ECO:0000256" key="1">
    <source>
        <dbReference type="SAM" id="Phobius"/>
    </source>
</evidence>
<feature type="transmembrane region" description="Helical" evidence="1">
    <location>
        <begin position="68"/>
        <end position="90"/>
    </location>
</feature>
<comment type="caution">
    <text evidence="2">The sequence shown here is derived from an EMBL/GenBank/DDBJ whole genome shotgun (WGS) entry which is preliminary data.</text>
</comment>
<proteinExistence type="predicted"/>
<reference evidence="2" key="1">
    <citation type="submission" date="2016-02" db="EMBL/GenBank/DDBJ databases">
        <title>Genome sequence of Bacillus trypoxylicola KCTC 13244(T).</title>
        <authorList>
            <person name="Jeong H."/>
            <person name="Park S.-H."/>
            <person name="Choi S.-K."/>
        </authorList>
    </citation>
    <scope>NUCLEOTIDE SEQUENCE [LARGE SCALE GENOMIC DNA]</scope>
    <source>
        <strain evidence="2">KCTC 13244</strain>
    </source>
</reference>
<keyword evidence="1" id="KW-1133">Transmembrane helix</keyword>
<protein>
    <recommendedName>
        <fullName evidence="4">Integral membrane protein</fullName>
    </recommendedName>
</protein>
<evidence type="ECO:0000313" key="2">
    <source>
        <dbReference type="EMBL" id="KYG34118.1"/>
    </source>
</evidence>
<dbReference type="EMBL" id="LTAO01000003">
    <property type="protein sequence ID" value="KYG34118.1"/>
    <property type="molecule type" value="Genomic_DNA"/>
</dbReference>